<gene>
    <name evidence="2" type="ORF">PoB_006192600</name>
</gene>
<comment type="caution">
    <text evidence="2">The sequence shown here is derived from an EMBL/GenBank/DDBJ whole genome shotgun (WGS) entry which is preliminary data.</text>
</comment>
<organism evidence="2 3">
    <name type="scientific">Plakobranchus ocellatus</name>
    <dbReference type="NCBI Taxonomy" id="259542"/>
    <lineage>
        <taxon>Eukaryota</taxon>
        <taxon>Metazoa</taxon>
        <taxon>Spiralia</taxon>
        <taxon>Lophotrochozoa</taxon>
        <taxon>Mollusca</taxon>
        <taxon>Gastropoda</taxon>
        <taxon>Heterobranchia</taxon>
        <taxon>Euthyneura</taxon>
        <taxon>Panpulmonata</taxon>
        <taxon>Sacoglossa</taxon>
        <taxon>Placobranchoidea</taxon>
        <taxon>Plakobranchidae</taxon>
        <taxon>Plakobranchus</taxon>
    </lineage>
</organism>
<evidence type="ECO:0000313" key="2">
    <source>
        <dbReference type="EMBL" id="GFO35421.1"/>
    </source>
</evidence>
<accession>A0AAV4CU76</accession>
<dbReference type="EMBL" id="BLXT01006999">
    <property type="protein sequence ID" value="GFO35421.1"/>
    <property type="molecule type" value="Genomic_DNA"/>
</dbReference>
<name>A0AAV4CU76_9GAST</name>
<proteinExistence type="predicted"/>
<evidence type="ECO:0000256" key="1">
    <source>
        <dbReference type="SAM" id="MobiDB-lite"/>
    </source>
</evidence>
<protein>
    <submittedName>
        <fullName evidence="2">Uncharacterized protein</fullName>
    </submittedName>
</protein>
<dbReference type="Proteomes" id="UP000735302">
    <property type="component" value="Unassembled WGS sequence"/>
</dbReference>
<feature type="compositionally biased region" description="Basic residues" evidence="1">
    <location>
        <begin position="1"/>
        <end position="10"/>
    </location>
</feature>
<sequence>MPFHIRKRKPQAPAHPTPHQKAKATRTWPSHFLSKSKSYESKIILSISKSKSHDDLVIPIHAREEINTNHDIDMTRYTKSQNPRTSIDITLLKGKSHELSI</sequence>
<reference evidence="2 3" key="1">
    <citation type="journal article" date="2021" name="Elife">
        <title>Chloroplast acquisition without the gene transfer in kleptoplastic sea slugs, Plakobranchus ocellatus.</title>
        <authorList>
            <person name="Maeda T."/>
            <person name="Takahashi S."/>
            <person name="Yoshida T."/>
            <person name="Shimamura S."/>
            <person name="Takaki Y."/>
            <person name="Nagai Y."/>
            <person name="Toyoda A."/>
            <person name="Suzuki Y."/>
            <person name="Arimoto A."/>
            <person name="Ishii H."/>
            <person name="Satoh N."/>
            <person name="Nishiyama T."/>
            <person name="Hasebe M."/>
            <person name="Maruyama T."/>
            <person name="Minagawa J."/>
            <person name="Obokata J."/>
            <person name="Shigenobu S."/>
        </authorList>
    </citation>
    <scope>NUCLEOTIDE SEQUENCE [LARGE SCALE GENOMIC DNA]</scope>
</reference>
<dbReference type="AlphaFoldDB" id="A0AAV4CU76"/>
<feature type="region of interest" description="Disordered" evidence="1">
    <location>
        <begin position="1"/>
        <end position="29"/>
    </location>
</feature>
<keyword evidence="3" id="KW-1185">Reference proteome</keyword>
<evidence type="ECO:0000313" key="3">
    <source>
        <dbReference type="Proteomes" id="UP000735302"/>
    </source>
</evidence>